<evidence type="ECO:0000256" key="7">
    <source>
        <dbReference type="ARBA" id="ARBA00022839"/>
    </source>
</evidence>
<dbReference type="InterPro" id="IPR013986">
    <property type="entry name" value="DExx_box_DNA_helicase_dom_sf"/>
</dbReference>
<evidence type="ECO:0000259" key="17">
    <source>
        <dbReference type="PROSITE" id="PS51217"/>
    </source>
</evidence>
<dbReference type="STRING" id="1802555.A2755_00265"/>
<dbReference type="InterPro" id="IPR027417">
    <property type="entry name" value="P-loop_NTPase"/>
</dbReference>
<name>A0A1F8DVS6_9BACT</name>
<evidence type="ECO:0000256" key="10">
    <source>
        <dbReference type="ARBA" id="ARBA00023204"/>
    </source>
</evidence>
<keyword evidence="3 15" id="KW-0547">Nucleotide-binding</keyword>
<dbReference type="Gene3D" id="3.40.50.300">
    <property type="entry name" value="P-loop containing nucleotide triphosphate hydrolases"/>
    <property type="match status" value="2"/>
</dbReference>
<protein>
    <recommendedName>
        <fullName evidence="13">DNA 3'-5' helicase</fullName>
        <ecNumber evidence="13">5.6.2.4</ecNumber>
    </recommendedName>
</protein>
<evidence type="ECO:0000256" key="12">
    <source>
        <dbReference type="ARBA" id="ARBA00034617"/>
    </source>
</evidence>
<dbReference type="GO" id="GO:0005524">
    <property type="term" value="F:ATP binding"/>
    <property type="evidence" value="ECO:0007669"/>
    <property type="project" value="UniProtKB-UniRule"/>
</dbReference>
<dbReference type="PROSITE" id="PS51198">
    <property type="entry name" value="UVRD_HELICASE_ATP_BIND"/>
    <property type="match status" value="1"/>
</dbReference>
<evidence type="ECO:0000256" key="1">
    <source>
        <dbReference type="ARBA" id="ARBA00009922"/>
    </source>
</evidence>
<dbReference type="InterPro" id="IPR011604">
    <property type="entry name" value="PDDEXK-like_dom_sf"/>
</dbReference>
<evidence type="ECO:0000256" key="3">
    <source>
        <dbReference type="ARBA" id="ARBA00022741"/>
    </source>
</evidence>
<evidence type="ECO:0000256" key="8">
    <source>
        <dbReference type="ARBA" id="ARBA00022840"/>
    </source>
</evidence>
<feature type="domain" description="UvrD-like helicase ATP-binding" evidence="16">
    <location>
        <begin position="3"/>
        <end position="291"/>
    </location>
</feature>
<dbReference type="Gene3D" id="1.10.486.10">
    <property type="entry name" value="PCRA, domain 4"/>
    <property type="match status" value="1"/>
</dbReference>
<keyword evidence="9" id="KW-0238">DNA-binding</keyword>
<evidence type="ECO:0000256" key="6">
    <source>
        <dbReference type="ARBA" id="ARBA00022806"/>
    </source>
</evidence>
<dbReference type="Gene3D" id="3.90.320.10">
    <property type="match status" value="1"/>
</dbReference>
<evidence type="ECO:0000256" key="13">
    <source>
        <dbReference type="ARBA" id="ARBA00034808"/>
    </source>
</evidence>
<comment type="catalytic activity">
    <reaction evidence="14">
        <text>ATP + H2O = ADP + phosphate + H(+)</text>
        <dbReference type="Rhea" id="RHEA:13065"/>
        <dbReference type="ChEBI" id="CHEBI:15377"/>
        <dbReference type="ChEBI" id="CHEBI:15378"/>
        <dbReference type="ChEBI" id="CHEBI:30616"/>
        <dbReference type="ChEBI" id="CHEBI:43474"/>
        <dbReference type="ChEBI" id="CHEBI:456216"/>
        <dbReference type="EC" id="5.6.2.4"/>
    </reaction>
</comment>
<dbReference type="GO" id="GO:0004527">
    <property type="term" value="F:exonuclease activity"/>
    <property type="evidence" value="ECO:0007669"/>
    <property type="project" value="UniProtKB-KW"/>
</dbReference>
<dbReference type="CDD" id="cd17932">
    <property type="entry name" value="DEXQc_UvrD"/>
    <property type="match status" value="1"/>
</dbReference>
<gene>
    <name evidence="18" type="ORF">A2755_00265</name>
</gene>
<dbReference type="PROSITE" id="PS51217">
    <property type="entry name" value="UVRD_HELICASE_CTER"/>
    <property type="match status" value="1"/>
</dbReference>
<keyword evidence="7" id="KW-0269">Exonuclease</keyword>
<dbReference type="GO" id="GO:0043138">
    <property type="term" value="F:3'-5' DNA helicase activity"/>
    <property type="evidence" value="ECO:0007669"/>
    <property type="project" value="UniProtKB-EC"/>
</dbReference>
<comment type="similarity">
    <text evidence="1">Belongs to the helicase family. UvrD subfamily.</text>
</comment>
<comment type="caution">
    <text evidence="18">The sequence shown here is derived from an EMBL/GenBank/DDBJ whole genome shotgun (WGS) entry which is preliminary data.</text>
</comment>
<sequence length="952" mass="109279">MHKRLDPNQKQAVDHIYGPLVVLAGPGTGKTHVITMRIANILRKADTQPDQILAITFTDAAAREMRSRLLELIGVPALRVKIETFHAFCNEILETYPEYSPLPAGSRHIEEMEQLEALELVLKKLPLKLLKPYGNHEHYIPMIRRNIQKLKQEGITPEQFKRNKKLDAKNKELARVYDAYQKFLRKEKLYDFDDMLLSAAEAVRAHRTLARILREQYEFILVDEHQDTNDAQQCLIELMVRGIPEPNVCVVGDEKQAIYRFQGGSMENFLYFQKKFPAAKIILLKKNFRSCQKILDAVHPLGQTISPRSGKLIASEVQPWSGKVEPRVPFPPVRVIQCPDPEVELSFVMRDIKQKINEGIAPRDIAILYRDNKDARELHRMLVYEDIRHTFETEQNIFSDPHVRNALKIIRAITHIGDERAVLEALHADCFGIEPHELYAWMLELSREGRKSVLSLDHPAIALLKSLAVENRNNNLTRTLELVFMKTGLLARTLSNIPAEEGIHMRGLQGLFDIAKEIESRNPAATCDDVLAYVERAQKHGIQLRPKQSDARPEGVVCMTAHKAKGREFGYVYIIHAYDGHWGNRTVRDHLPLAGVPTEMSNPDEMRLLYVACTRAKNSLTISYPHVSFSGREALPTRFLELLDKRRVSYISFPEFVRTTRLSLKVPTRLSLVDNNPEKDLFLSILRHNGLSVTGLNNFLDCSWKFIYTNLLRIPKTKTKWEQFGTAVHAALRDFFAKKSSSRKYLIDRFKYHLDKQPMQKDVYKELLKKGIAALGAYFDAHPDGWHKKYLLEYARNDVDTKLGVTLNGKLDKIELLPKNEVRIIDYKTGHPKSRNEIMGKTKTSTGGIFRQLVFYKLLLDSLPATHGSSANWRTTTHYSMQAGVIEFIESDPFRSESFTIEKTDIDTLKKEIKTLITTFEKGTYENFACHKKDCEFCELRATIEKTIKTTS</sequence>
<dbReference type="EC" id="5.6.2.4" evidence="13"/>
<keyword evidence="5 15" id="KW-0378">Hydrolase</keyword>
<evidence type="ECO:0000256" key="14">
    <source>
        <dbReference type="ARBA" id="ARBA00048988"/>
    </source>
</evidence>
<dbReference type="SUPFAM" id="SSF52540">
    <property type="entry name" value="P-loop containing nucleoside triphosphate hydrolases"/>
    <property type="match status" value="1"/>
</dbReference>
<dbReference type="EMBL" id="MGIP01000001">
    <property type="protein sequence ID" value="OGM92516.1"/>
    <property type="molecule type" value="Genomic_DNA"/>
</dbReference>
<dbReference type="InterPro" id="IPR000212">
    <property type="entry name" value="DNA_helicase_UvrD/REP"/>
</dbReference>
<dbReference type="Proteomes" id="UP000177029">
    <property type="component" value="Unassembled WGS sequence"/>
</dbReference>
<keyword evidence="10" id="KW-0234">DNA repair</keyword>
<evidence type="ECO:0000256" key="2">
    <source>
        <dbReference type="ARBA" id="ARBA00022722"/>
    </source>
</evidence>
<dbReference type="PANTHER" id="PTHR11070:SF2">
    <property type="entry name" value="ATP-DEPENDENT DNA HELICASE SRS2"/>
    <property type="match status" value="1"/>
</dbReference>
<keyword evidence="8 15" id="KW-0067">ATP-binding</keyword>
<keyword evidence="11" id="KW-0413">Isomerase</keyword>
<evidence type="ECO:0000259" key="16">
    <source>
        <dbReference type="PROSITE" id="PS51198"/>
    </source>
</evidence>
<dbReference type="Gene3D" id="1.10.10.160">
    <property type="match status" value="1"/>
</dbReference>
<dbReference type="InterPro" id="IPR014017">
    <property type="entry name" value="DNA_helicase_UvrD-like_C"/>
</dbReference>
<keyword evidence="4" id="KW-0227">DNA damage</keyword>
<dbReference type="Pfam" id="PF12705">
    <property type="entry name" value="PDDEXK_1"/>
    <property type="match status" value="1"/>
</dbReference>
<feature type="binding site" evidence="15">
    <location>
        <begin position="24"/>
        <end position="31"/>
    </location>
    <ligand>
        <name>ATP</name>
        <dbReference type="ChEBI" id="CHEBI:30616"/>
    </ligand>
</feature>
<dbReference type="GO" id="GO:0003677">
    <property type="term" value="F:DNA binding"/>
    <property type="evidence" value="ECO:0007669"/>
    <property type="project" value="UniProtKB-KW"/>
</dbReference>
<evidence type="ECO:0000256" key="4">
    <source>
        <dbReference type="ARBA" id="ARBA00022763"/>
    </source>
</evidence>
<feature type="domain" description="UvrD-like helicase C-terminal" evidence="17">
    <location>
        <begin position="292"/>
        <end position="566"/>
    </location>
</feature>
<dbReference type="Pfam" id="PF13361">
    <property type="entry name" value="UvrD_C"/>
    <property type="match status" value="1"/>
</dbReference>
<reference evidence="18 19" key="1">
    <citation type="journal article" date="2016" name="Nat. Commun.">
        <title>Thousands of microbial genomes shed light on interconnected biogeochemical processes in an aquifer system.</title>
        <authorList>
            <person name="Anantharaman K."/>
            <person name="Brown C.T."/>
            <person name="Hug L.A."/>
            <person name="Sharon I."/>
            <person name="Castelle C.J."/>
            <person name="Probst A.J."/>
            <person name="Thomas B.C."/>
            <person name="Singh A."/>
            <person name="Wilkins M.J."/>
            <person name="Karaoz U."/>
            <person name="Brodie E.L."/>
            <person name="Williams K.H."/>
            <person name="Hubbard S.S."/>
            <person name="Banfield J.F."/>
        </authorList>
    </citation>
    <scope>NUCLEOTIDE SEQUENCE [LARGE SCALE GENOMIC DNA]</scope>
</reference>
<organism evidence="18 19">
    <name type="scientific">Candidatus Wolfebacteria bacterium RIFCSPHIGHO2_01_FULL_48_22</name>
    <dbReference type="NCBI Taxonomy" id="1802555"/>
    <lineage>
        <taxon>Bacteria</taxon>
        <taxon>Candidatus Wolfeibacteriota</taxon>
    </lineage>
</organism>
<comment type="catalytic activity">
    <reaction evidence="12">
        <text>Couples ATP hydrolysis with the unwinding of duplex DNA by translocating in the 3'-5' direction.</text>
        <dbReference type="EC" id="5.6.2.4"/>
    </reaction>
</comment>
<keyword evidence="2" id="KW-0540">Nuclease</keyword>
<dbReference type="AlphaFoldDB" id="A0A1F8DVS6"/>
<proteinExistence type="inferred from homology"/>
<dbReference type="Pfam" id="PF00580">
    <property type="entry name" value="UvrD-helicase"/>
    <property type="match status" value="1"/>
</dbReference>
<keyword evidence="6 15" id="KW-0347">Helicase</keyword>
<dbReference type="InterPro" id="IPR014016">
    <property type="entry name" value="UvrD-like_ATP-bd"/>
</dbReference>
<evidence type="ECO:0000256" key="15">
    <source>
        <dbReference type="PROSITE-ProRule" id="PRU00560"/>
    </source>
</evidence>
<evidence type="ECO:0000313" key="19">
    <source>
        <dbReference type="Proteomes" id="UP000177029"/>
    </source>
</evidence>
<evidence type="ECO:0000256" key="5">
    <source>
        <dbReference type="ARBA" id="ARBA00022801"/>
    </source>
</evidence>
<evidence type="ECO:0000313" key="18">
    <source>
        <dbReference type="EMBL" id="OGM92516.1"/>
    </source>
</evidence>
<dbReference type="GO" id="GO:0000725">
    <property type="term" value="P:recombinational repair"/>
    <property type="evidence" value="ECO:0007669"/>
    <property type="project" value="TreeGrafter"/>
</dbReference>
<accession>A0A1F8DVS6</accession>
<dbReference type="PANTHER" id="PTHR11070">
    <property type="entry name" value="UVRD / RECB / PCRA DNA HELICASE FAMILY MEMBER"/>
    <property type="match status" value="1"/>
</dbReference>
<dbReference type="InterPro" id="IPR038726">
    <property type="entry name" value="PDDEXK_AddAB-type"/>
</dbReference>
<evidence type="ECO:0000256" key="11">
    <source>
        <dbReference type="ARBA" id="ARBA00023235"/>
    </source>
</evidence>
<evidence type="ECO:0000256" key="9">
    <source>
        <dbReference type="ARBA" id="ARBA00023125"/>
    </source>
</evidence>